<protein>
    <submittedName>
        <fullName evidence="5">Transcriptional regulator, MarR family</fullName>
    </submittedName>
</protein>
<dbReference type="HOGENOM" id="CLU_083287_11_1_9"/>
<dbReference type="PRINTS" id="PR00598">
    <property type="entry name" value="HTHMARR"/>
</dbReference>
<dbReference type="PATRIC" id="fig|545697.3.peg.1957"/>
<gene>
    <name evidence="5" type="ORF">HMPREF0216_01990</name>
</gene>
<dbReference type="SUPFAM" id="SSF46785">
    <property type="entry name" value="Winged helix' DNA-binding domain"/>
    <property type="match status" value="1"/>
</dbReference>
<dbReference type="PANTHER" id="PTHR42756">
    <property type="entry name" value="TRANSCRIPTIONAL REGULATOR, MARR"/>
    <property type="match status" value="1"/>
</dbReference>
<sequence>MKQMIRKESEAVLNMLLVRQFNDILKIEGKVLKEGEFNDLSVTEMHIIEAIGIDRELTMSEVANDLDITVGTLTTAINKLIKKEYVERRRIEEDRRVVLIKLTEKGVKAYHSHANFHDDMIKGVILELNEDEERILIESLRKITNFFEEKYNFKK</sequence>
<dbReference type="PROSITE" id="PS50995">
    <property type="entry name" value="HTH_MARR_2"/>
    <property type="match status" value="1"/>
</dbReference>
<dbReference type="Gene3D" id="1.10.10.10">
    <property type="entry name" value="Winged helix-like DNA-binding domain superfamily/Winged helix DNA-binding domain"/>
    <property type="match status" value="1"/>
</dbReference>
<comment type="caution">
    <text evidence="5">The sequence shown here is derived from an EMBL/GenBank/DDBJ whole genome shotgun (WGS) entry which is preliminary data.</text>
</comment>
<name>L1QED2_9CLOT</name>
<feature type="domain" description="HTH marR-type" evidence="4">
    <location>
        <begin position="1"/>
        <end position="145"/>
    </location>
</feature>
<dbReference type="SMART" id="SM00347">
    <property type="entry name" value="HTH_MARR"/>
    <property type="match status" value="1"/>
</dbReference>
<dbReference type="eggNOG" id="COG1846">
    <property type="taxonomic scope" value="Bacteria"/>
</dbReference>
<dbReference type="Pfam" id="PF01047">
    <property type="entry name" value="MarR"/>
    <property type="match status" value="1"/>
</dbReference>
<dbReference type="STRING" id="545697.HMPREF0216_01990"/>
<dbReference type="InterPro" id="IPR000835">
    <property type="entry name" value="HTH_MarR-typ"/>
</dbReference>
<dbReference type="InterPro" id="IPR036388">
    <property type="entry name" value="WH-like_DNA-bd_sf"/>
</dbReference>
<evidence type="ECO:0000256" key="3">
    <source>
        <dbReference type="ARBA" id="ARBA00023163"/>
    </source>
</evidence>
<keyword evidence="2" id="KW-0238">DNA-binding</keyword>
<dbReference type="EMBL" id="AMEZ01000057">
    <property type="protein sequence ID" value="EKY26349.1"/>
    <property type="molecule type" value="Genomic_DNA"/>
</dbReference>
<dbReference type="Proteomes" id="UP000010420">
    <property type="component" value="Unassembled WGS sequence"/>
</dbReference>
<keyword evidence="6" id="KW-1185">Reference proteome</keyword>
<accession>L1QED2</accession>
<evidence type="ECO:0000313" key="6">
    <source>
        <dbReference type="Proteomes" id="UP000010420"/>
    </source>
</evidence>
<evidence type="ECO:0000256" key="1">
    <source>
        <dbReference type="ARBA" id="ARBA00023015"/>
    </source>
</evidence>
<dbReference type="GO" id="GO:0003700">
    <property type="term" value="F:DNA-binding transcription factor activity"/>
    <property type="evidence" value="ECO:0007669"/>
    <property type="project" value="InterPro"/>
</dbReference>
<proteinExistence type="predicted"/>
<evidence type="ECO:0000256" key="2">
    <source>
        <dbReference type="ARBA" id="ARBA00023125"/>
    </source>
</evidence>
<dbReference type="InterPro" id="IPR036390">
    <property type="entry name" value="WH_DNA-bd_sf"/>
</dbReference>
<evidence type="ECO:0000313" key="5">
    <source>
        <dbReference type="EMBL" id="EKY26349.1"/>
    </source>
</evidence>
<dbReference type="AlphaFoldDB" id="L1QED2"/>
<keyword evidence="3" id="KW-0804">Transcription</keyword>
<keyword evidence="1" id="KW-0805">Transcription regulation</keyword>
<dbReference type="GO" id="GO:0003677">
    <property type="term" value="F:DNA binding"/>
    <property type="evidence" value="ECO:0007669"/>
    <property type="project" value="UniProtKB-KW"/>
</dbReference>
<organism evidence="5 6">
    <name type="scientific">Clostridium celatum DSM 1785</name>
    <dbReference type="NCBI Taxonomy" id="545697"/>
    <lineage>
        <taxon>Bacteria</taxon>
        <taxon>Bacillati</taxon>
        <taxon>Bacillota</taxon>
        <taxon>Clostridia</taxon>
        <taxon>Eubacteriales</taxon>
        <taxon>Clostridiaceae</taxon>
        <taxon>Clostridium</taxon>
    </lineage>
</organism>
<dbReference type="PANTHER" id="PTHR42756:SF1">
    <property type="entry name" value="TRANSCRIPTIONAL REPRESSOR OF EMRAB OPERON"/>
    <property type="match status" value="1"/>
</dbReference>
<reference evidence="5 6" key="1">
    <citation type="submission" date="2012-05" db="EMBL/GenBank/DDBJ databases">
        <authorList>
            <person name="Weinstock G."/>
            <person name="Sodergren E."/>
            <person name="Lobos E.A."/>
            <person name="Fulton L."/>
            <person name="Fulton R."/>
            <person name="Courtney L."/>
            <person name="Fronick C."/>
            <person name="O'Laughlin M."/>
            <person name="Godfrey J."/>
            <person name="Wilson R.M."/>
            <person name="Miner T."/>
            <person name="Farmer C."/>
            <person name="Delehaunty K."/>
            <person name="Cordes M."/>
            <person name="Minx P."/>
            <person name="Tomlinson C."/>
            <person name="Chen J."/>
            <person name="Wollam A."/>
            <person name="Pepin K.H."/>
            <person name="Bhonagiri V."/>
            <person name="Zhang X."/>
            <person name="Suruliraj S."/>
            <person name="Warren W."/>
            <person name="Mitreva M."/>
            <person name="Mardis E.R."/>
            <person name="Wilson R.K."/>
        </authorList>
    </citation>
    <scope>NUCLEOTIDE SEQUENCE [LARGE SCALE GENOMIC DNA]</scope>
    <source>
        <strain evidence="5 6">DSM 1785</strain>
    </source>
</reference>
<evidence type="ECO:0000259" key="4">
    <source>
        <dbReference type="PROSITE" id="PS50995"/>
    </source>
</evidence>